<sequence length="58" mass="6314">MPKVPEKLPKSVFLLGAWGRFCRTLRGGNGAAAGVFSVQFPSAYRGRLKLLFQTTSIS</sequence>
<dbReference type="AlphaFoldDB" id="C6M790"/>
<evidence type="ECO:0000313" key="1">
    <source>
        <dbReference type="EMBL" id="EET43813.1"/>
    </source>
</evidence>
<reference evidence="1" key="1">
    <citation type="submission" date="2009-07" db="EMBL/GenBank/DDBJ databases">
        <authorList>
            <person name="Weinstock G."/>
            <person name="Sodergren E."/>
            <person name="Clifton S."/>
            <person name="Fulton L."/>
            <person name="Fulton B."/>
            <person name="Courtney L."/>
            <person name="Fronick C."/>
            <person name="Harrison M."/>
            <person name="Strong C."/>
            <person name="Farmer C."/>
            <person name="Delahaunty K."/>
            <person name="Markovic C."/>
            <person name="Hall O."/>
            <person name="Minx P."/>
            <person name="Tomlinson C."/>
            <person name="Mitreva M."/>
            <person name="Nelson J."/>
            <person name="Hou S."/>
            <person name="Wollam A."/>
            <person name="Pepin K.H."/>
            <person name="Johnson M."/>
            <person name="Bhonagiri V."/>
            <person name="Nash W.E."/>
            <person name="Warren W."/>
            <person name="Chinwalla A."/>
            <person name="Mardis E.R."/>
            <person name="Wilson R.K."/>
        </authorList>
    </citation>
    <scope>NUCLEOTIDE SEQUENCE [LARGE SCALE GENOMIC DNA]</scope>
    <source>
        <strain evidence="1">ATCC 29256</strain>
    </source>
</reference>
<dbReference type="EMBL" id="ACKO02000015">
    <property type="protein sequence ID" value="EET43813.1"/>
    <property type="molecule type" value="Genomic_DNA"/>
</dbReference>
<comment type="caution">
    <text evidence="1">The sequence shown here is derived from an EMBL/GenBank/DDBJ whole genome shotgun (WGS) entry which is preliminary data.</text>
</comment>
<name>C6M790_NEISI</name>
<dbReference type="Proteomes" id="UP000005365">
    <property type="component" value="Unassembled WGS sequence"/>
</dbReference>
<keyword evidence="2" id="KW-1185">Reference proteome</keyword>
<accession>C6M790</accession>
<gene>
    <name evidence="1" type="ORF">NEISICOT_02397</name>
</gene>
<proteinExistence type="predicted"/>
<organism evidence="1 2">
    <name type="scientific">Neisseria sicca ATCC 29256</name>
    <dbReference type="NCBI Taxonomy" id="547045"/>
    <lineage>
        <taxon>Bacteria</taxon>
        <taxon>Pseudomonadati</taxon>
        <taxon>Pseudomonadota</taxon>
        <taxon>Betaproteobacteria</taxon>
        <taxon>Neisseriales</taxon>
        <taxon>Neisseriaceae</taxon>
        <taxon>Neisseria</taxon>
    </lineage>
</organism>
<protein>
    <submittedName>
        <fullName evidence="1">Uncharacterized protein</fullName>
    </submittedName>
</protein>
<evidence type="ECO:0000313" key="2">
    <source>
        <dbReference type="Proteomes" id="UP000005365"/>
    </source>
</evidence>